<evidence type="ECO:0008006" key="3">
    <source>
        <dbReference type="Google" id="ProtNLM"/>
    </source>
</evidence>
<proteinExistence type="predicted"/>
<keyword evidence="2" id="KW-1185">Reference proteome</keyword>
<dbReference type="VEuPathDB" id="FungiDB:Z520_06965"/>
<sequence length="145" mass="15962">MDPITALALACNVTQLVEQAIEAVKVCKEIYERGSLDENNHIEEYAQGIAAANKDLETTFKAQTNTSSGRPTRLQKIVDDSVATTAELKKVLNQLKLSKNQGIKKSGSAFKTTLKSIFNRGTIESLRKRLEQQDAALRSAILKDL</sequence>
<name>A0A0D2KLI1_9EURO</name>
<dbReference type="STRING" id="1442371.A0A0D2KLI1"/>
<dbReference type="RefSeq" id="XP_016631636.1">
    <property type="nucleotide sequence ID" value="XM_016777465.1"/>
</dbReference>
<evidence type="ECO:0000313" key="1">
    <source>
        <dbReference type="EMBL" id="KIX97513.1"/>
    </source>
</evidence>
<dbReference type="OrthoDB" id="443402at2759"/>
<dbReference type="Proteomes" id="UP000053411">
    <property type="component" value="Unassembled WGS sequence"/>
</dbReference>
<dbReference type="AlphaFoldDB" id="A0A0D2KLI1"/>
<protein>
    <recommendedName>
        <fullName evidence="3">NACHT-NTPase and P-loop NTPases N-terminal domain-containing protein</fullName>
    </recommendedName>
</protein>
<evidence type="ECO:0000313" key="2">
    <source>
        <dbReference type="Proteomes" id="UP000053411"/>
    </source>
</evidence>
<dbReference type="GeneID" id="27712711"/>
<accession>A0A0D2KLI1</accession>
<gene>
    <name evidence="1" type="ORF">Z520_06965</name>
</gene>
<organism evidence="1 2">
    <name type="scientific">Fonsecaea multimorphosa CBS 102226</name>
    <dbReference type="NCBI Taxonomy" id="1442371"/>
    <lineage>
        <taxon>Eukaryota</taxon>
        <taxon>Fungi</taxon>
        <taxon>Dikarya</taxon>
        <taxon>Ascomycota</taxon>
        <taxon>Pezizomycotina</taxon>
        <taxon>Eurotiomycetes</taxon>
        <taxon>Chaetothyriomycetidae</taxon>
        <taxon>Chaetothyriales</taxon>
        <taxon>Herpotrichiellaceae</taxon>
        <taxon>Fonsecaea</taxon>
    </lineage>
</organism>
<dbReference type="EMBL" id="KN848074">
    <property type="protein sequence ID" value="KIX97513.1"/>
    <property type="molecule type" value="Genomic_DNA"/>
</dbReference>
<reference evidence="1 2" key="1">
    <citation type="submission" date="2015-01" db="EMBL/GenBank/DDBJ databases">
        <title>The Genome Sequence of Fonsecaea multimorphosa CBS 102226.</title>
        <authorList>
            <consortium name="The Broad Institute Genomics Platform"/>
            <person name="Cuomo C."/>
            <person name="de Hoog S."/>
            <person name="Gorbushina A."/>
            <person name="Stielow B."/>
            <person name="Teixiera M."/>
            <person name="Abouelleil A."/>
            <person name="Chapman S.B."/>
            <person name="Priest M."/>
            <person name="Young S.K."/>
            <person name="Wortman J."/>
            <person name="Nusbaum C."/>
            <person name="Birren B."/>
        </authorList>
    </citation>
    <scope>NUCLEOTIDE SEQUENCE [LARGE SCALE GENOMIC DNA]</scope>
    <source>
        <strain evidence="1 2">CBS 102226</strain>
    </source>
</reference>